<comment type="caution">
    <text evidence="1">The sequence shown here is derived from an EMBL/GenBank/DDBJ whole genome shotgun (WGS) entry which is preliminary data.</text>
</comment>
<dbReference type="EMBL" id="AZDV01000003">
    <property type="protein sequence ID" value="KRK96495.1"/>
    <property type="molecule type" value="Genomic_DNA"/>
</dbReference>
<evidence type="ECO:0000313" key="2">
    <source>
        <dbReference type="Proteomes" id="UP000051955"/>
    </source>
</evidence>
<dbReference type="AlphaFoldDB" id="A0A0R1LL07"/>
<accession>A0A0R1LL07</accession>
<organism evidence="1 2">
    <name type="scientific">Levilactobacillus acidifarinae DSM 19394 = JCM 15949</name>
    <dbReference type="NCBI Taxonomy" id="1423715"/>
    <lineage>
        <taxon>Bacteria</taxon>
        <taxon>Bacillati</taxon>
        <taxon>Bacillota</taxon>
        <taxon>Bacilli</taxon>
        <taxon>Lactobacillales</taxon>
        <taxon>Lactobacillaceae</taxon>
        <taxon>Levilactobacillus</taxon>
    </lineage>
</organism>
<reference evidence="1 2" key="1">
    <citation type="journal article" date="2015" name="Genome Announc.">
        <title>Expanding the biotechnology potential of lactobacilli through comparative genomics of 213 strains and associated genera.</title>
        <authorList>
            <person name="Sun Z."/>
            <person name="Harris H.M."/>
            <person name="McCann A."/>
            <person name="Guo C."/>
            <person name="Argimon S."/>
            <person name="Zhang W."/>
            <person name="Yang X."/>
            <person name="Jeffery I.B."/>
            <person name="Cooney J.C."/>
            <person name="Kagawa T.F."/>
            <person name="Liu W."/>
            <person name="Song Y."/>
            <person name="Salvetti E."/>
            <person name="Wrobel A."/>
            <person name="Rasinkangas P."/>
            <person name="Parkhill J."/>
            <person name="Rea M.C."/>
            <person name="O'Sullivan O."/>
            <person name="Ritari J."/>
            <person name="Douillard F.P."/>
            <person name="Paul Ross R."/>
            <person name="Yang R."/>
            <person name="Briner A.E."/>
            <person name="Felis G.E."/>
            <person name="de Vos W.M."/>
            <person name="Barrangou R."/>
            <person name="Klaenhammer T.R."/>
            <person name="Caufield P.W."/>
            <person name="Cui Y."/>
            <person name="Zhang H."/>
            <person name="O'Toole P.W."/>
        </authorList>
    </citation>
    <scope>NUCLEOTIDE SEQUENCE [LARGE SCALE GENOMIC DNA]</scope>
    <source>
        <strain evidence="1 2">DSM 19394</strain>
    </source>
</reference>
<evidence type="ECO:0000313" key="1">
    <source>
        <dbReference type="EMBL" id="KRK96495.1"/>
    </source>
</evidence>
<sequence>MTYHLILIILRTIKNAKILLESEAVTMTNQMMNTFVAVSADQNLVLLLKKDPVT</sequence>
<protein>
    <submittedName>
        <fullName evidence="1">Uncharacterized protein</fullName>
    </submittedName>
</protein>
<dbReference type="STRING" id="1423715.FD25_GL001992"/>
<gene>
    <name evidence="1" type="ORF">FD25_GL001992</name>
</gene>
<dbReference type="PATRIC" id="fig|1423715.3.peg.2043"/>
<keyword evidence="2" id="KW-1185">Reference proteome</keyword>
<dbReference type="Proteomes" id="UP000051955">
    <property type="component" value="Unassembled WGS sequence"/>
</dbReference>
<proteinExistence type="predicted"/>
<name>A0A0R1LL07_9LACO</name>